<feature type="transmembrane region" description="Helical" evidence="1">
    <location>
        <begin position="125"/>
        <end position="150"/>
    </location>
</feature>
<keyword evidence="1" id="KW-1133">Transmembrane helix</keyword>
<dbReference type="Proteomes" id="UP000240681">
    <property type="component" value="Unassembled WGS sequence"/>
</dbReference>
<protein>
    <recommendedName>
        <fullName evidence="4">Steroid 5-alpha reductase C-terminal domain-containing protein</fullName>
    </recommendedName>
</protein>
<evidence type="ECO:0000313" key="3">
    <source>
        <dbReference type="Proteomes" id="UP000240681"/>
    </source>
</evidence>
<feature type="transmembrane region" description="Helical" evidence="1">
    <location>
        <begin position="72"/>
        <end position="93"/>
    </location>
</feature>
<dbReference type="Gene3D" id="1.20.120.1630">
    <property type="match status" value="1"/>
</dbReference>
<gene>
    <name evidence="2" type="ORF">B9Q09_06055</name>
</gene>
<dbReference type="EMBL" id="NEXK01000110">
    <property type="protein sequence ID" value="PSN93351.1"/>
    <property type="molecule type" value="Genomic_DNA"/>
</dbReference>
<dbReference type="AlphaFoldDB" id="A0A2R6B3Y4"/>
<accession>A0A2R6B3Y4</accession>
<comment type="caution">
    <text evidence="2">The sequence shown here is derived from an EMBL/GenBank/DDBJ whole genome shotgun (WGS) entry which is preliminary data.</text>
</comment>
<proteinExistence type="predicted"/>
<evidence type="ECO:0000313" key="2">
    <source>
        <dbReference type="EMBL" id="PSN93351.1"/>
    </source>
</evidence>
<evidence type="ECO:0008006" key="4">
    <source>
        <dbReference type="Google" id="ProtNLM"/>
    </source>
</evidence>
<sequence>MSEGPWNLMEKKEDKTYYQRAHGKKSLEMAFAFRHRYFLFIMTYIGAFSLSMRGATVDEDLYSLFNPGRLELMLFSLAFSIVGIVGFFFRLWAAGYIGSETVHSQNIVTSMVITQGPYAHTRNPLYFGLLLIALGFLPELSLIGFIFLLVSNALLVAVLIGIEQKAHIDVGGPEYLAYQNSVPLLFPSLKRRTPSAQTPFNLKEGFRTEAMNIFVFSTLVASLTLNGTYFLLTVIFLFLAGGLLKLYLDHRET</sequence>
<keyword evidence="1" id="KW-0812">Transmembrane</keyword>
<feature type="transmembrane region" description="Helical" evidence="1">
    <location>
        <begin position="229"/>
        <end position="248"/>
    </location>
</feature>
<keyword evidence="1" id="KW-0472">Membrane</keyword>
<name>A0A2R6B3Y4_9ARCH</name>
<evidence type="ECO:0000256" key="1">
    <source>
        <dbReference type="SAM" id="Phobius"/>
    </source>
</evidence>
<organism evidence="2 3">
    <name type="scientific">Candidatus Marsarchaeota G2 archaeon ECH_B_SAG-C16</name>
    <dbReference type="NCBI Taxonomy" id="1978163"/>
    <lineage>
        <taxon>Archaea</taxon>
        <taxon>Candidatus Marsarchaeota</taxon>
        <taxon>Candidatus Marsarchaeota group 2</taxon>
    </lineage>
</organism>
<feature type="transmembrane region" description="Helical" evidence="1">
    <location>
        <begin position="35"/>
        <end position="52"/>
    </location>
</feature>
<reference evidence="2 3" key="1">
    <citation type="submission" date="2017-04" db="EMBL/GenBank/DDBJ databases">
        <title>Novel microbial lineages endemic to geothermal iron-oxide mats fill important gaps in the evolutionary history of Archaea.</title>
        <authorList>
            <person name="Jay Z.J."/>
            <person name="Beam J.P."/>
            <person name="Dlakic M."/>
            <person name="Rusch D.B."/>
            <person name="Kozubal M.A."/>
            <person name="Inskeep W.P."/>
        </authorList>
    </citation>
    <scope>NUCLEOTIDE SEQUENCE [LARGE SCALE GENOMIC DNA]</scope>
    <source>
        <strain evidence="2">ECH_B_SAG-C16</strain>
    </source>
</reference>